<name>A0A1V9ZD41_9STRA</name>
<comment type="caution">
    <text evidence="1">The sequence shown here is derived from an EMBL/GenBank/DDBJ whole genome shotgun (WGS) entry which is preliminary data.</text>
</comment>
<gene>
    <name evidence="1" type="ORF">THRCLA_22051</name>
</gene>
<reference evidence="1 2" key="1">
    <citation type="journal article" date="2014" name="Genome Biol. Evol.">
        <title>The secreted proteins of Achlya hypogyna and Thraustotheca clavata identify the ancestral oomycete secretome and reveal gene acquisitions by horizontal gene transfer.</title>
        <authorList>
            <person name="Misner I."/>
            <person name="Blouin N."/>
            <person name="Leonard G."/>
            <person name="Richards T.A."/>
            <person name="Lane C.E."/>
        </authorList>
    </citation>
    <scope>NUCLEOTIDE SEQUENCE [LARGE SCALE GENOMIC DNA]</scope>
    <source>
        <strain evidence="1 2">ATCC 34112</strain>
    </source>
</reference>
<dbReference type="Proteomes" id="UP000243217">
    <property type="component" value="Unassembled WGS sequence"/>
</dbReference>
<protein>
    <submittedName>
        <fullName evidence="1">Uncharacterized protein</fullName>
    </submittedName>
</protein>
<sequence length="98" mass="11180">MVVAPVVFTKSTSSKASPNLPKLAVLTGVATYGSYSMLQYLKKSIEFDLIKVIQMEMSEGAASRRACFEFDKHNERQQAQTFNCLYENLDNQHVFNHW</sequence>
<dbReference type="AlphaFoldDB" id="A0A1V9ZD41"/>
<accession>A0A1V9ZD41</accession>
<organism evidence="1 2">
    <name type="scientific">Thraustotheca clavata</name>
    <dbReference type="NCBI Taxonomy" id="74557"/>
    <lineage>
        <taxon>Eukaryota</taxon>
        <taxon>Sar</taxon>
        <taxon>Stramenopiles</taxon>
        <taxon>Oomycota</taxon>
        <taxon>Saprolegniomycetes</taxon>
        <taxon>Saprolegniales</taxon>
        <taxon>Achlyaceae</taxon>
        <taxon>Thraustotheca</taxon>
    </lineage>
</organism>
<proteinExistence type="predicted"/>
<keyword evidence="2" id="KW-1185">Reference proteome</keyword>
<dbReference type="OrthoDB" id="77139at2759"/>
<evidence type="ECO:0000313" key="2">
    <source>
        <dbReference type="Proteomes" id="UP000243217"/>
    </source>
</evidence>
<dbReference type="EMBL" id="JNBS01002009">
    <property type="protein sequence ID" value="OQR95914.1"/>
    <property type="molecule type" value="Genomic_DNA"/>
</dbReference>
<evidence type="ECO:0000313" key="1">
    <source>
        <dbReference type="EMBL" id="OQR95914.1"/>
    </source>
</evidence>